<accession>A0A2T4CUF2</accession>
<evidence type="ECO:0000313" key="1">
    <source>
        <dbReference type="EMBL" id="PTB89974.1"/>
    </source>
</evidence>
<dbReference type="Proteomes" id="UP000241514">
    <property type="component" value="Unassembled WGS sequence"/>
</dbReference>
<dbReference type="AlphaFoldDB" id="A0A2T4CUF2"/>
<proteinExistence type="predicted"/>
<gene>
    <name evidence="1" type="ORF">C9928_01850</name>
</gene>
<protein>
    <submittedName>
        <fullName evidence="1">Uncharacterized protein</fullName>
    </submittedName>
</protein>
<dbReference type="EMBL" id="PYVG01000005">
    <property type="protein sequence ID" value="PTB89974.1"/>
    <property type="molecule type" value="Genomic_DNA"/>
</dbReference>
<organism evidence="1 2">
    <name type="scientific">Pseudidiomarina aestuarii</name>
    <dbReference type="NCBI Taxonomy" id="624146"/>
    <lineage>
        <taxon>Bacteria</taxon>
        <taxon>Pseudomonadati</taxon>
        <taxon>Pseudomonadota</taxon>
        <taxon>Gammaproteobacteria</taxon>
        <taxon>Alteromonadales</taxon>
        <taxon>Idiomarinaceae</taxon>
        <taxon>Pseudidiomarina</taxon>
    </lineage>
</organism>
<dbReference type="RefSeq" id="WP_417655833.1">
    <property type="nucleotide sequence ID" value="NZ_JBLXDX010000001.1"/>
</dbReference>
<name>A0A2T4CUF2_9GAMM</name>
<comment type="caution">
    <text evidence="1">The sequence shown here is derived from an EMBL/GenBank/DDBJ whole genome shotgun (WGS) entry which is preliminary data.</text>
</comment>
<evidence type="ECO:0000313" key="2">
    <source>
        <dbReference type="Proteomes" id="UP000241514"/>
    </source>
</evidence>
<reference evidence="1 2" key="1">
    <citation type="submission" date="2018-03" db="EMBL/GenBank/DDBJ databases">
        <title>Cross-interface Injection: A General Nanoliter Liquid Handling Method Applied to Single Cells Genome Amplification Automated Nanoliter Liquid Handling Applied to Single Cell Multiple Displacement Amplification.</title>
        <authorList>
            <person name="Yun J."/>
            <person name="Xu P."/>
            <person name="Xu J."/>
            <person name="Dai X."/>
            <person name="Wang Y."/>
            <person name="Zheng X."/>
            <person name="Cao C."/>
            <person name="Yi Q."/>
            <person name="Zhu Y."/>
            <person name="Wang L."/>
            <person name="Dong Z."/>
            <person name="Huang Y."/>
            <person name="Huang L."/>
            <person name="Du W."/>
        </authorList>
    </citation>
    <scope>NUCLEOTIDE SEQUENCE [LARGE SCALE GENOMIC DNA]</scope>
    <source>
        <strain evidence="1 2">A9-4</strain>
    </source>
</reference>
<sequence length="211" mass="24325">MNPTTMMSQGDIFQPLTKQGGFAELCTALYERELLVLSQLNVASTVSLQRRLKSVPYYVQQAARGMLEQSFPLELDQQNASWQAPQKARLNFTETQRKKLQAWLLKGARLGVVTVVYDFNQTQQRVVLDSIDRIDFAKQRVHLNQFGWFDFDGKSLEVDDQGYQHWQLARPDSQSLTPALCGHQWNHKGRTEPRTLSLREVLLATTLKWDK</sequence>